<feature type="transmembrane region" description="Helical" evidence="2">
    <location>
        <begin position="20"/>
        <end position="40"/>
    </location>
</feature>
<keyword evidence="2" id="KW-0472">Membrane</keyword>
<evidence type="ECO:0000313" key="5">
    <source>
        <dbReference type="Proteomes" id="UP001556367"/>
    </source>
</evidence>
<evidence type="ECO:0000256" key="2">
    <source>
        <dbReference type="SAM" id="Phobius"/>
    </source>
</evidence>
<keyword evidence="5" id="KW-1185">Reference proteome</keyword>
<dbReference type="InterPro" id="IPR050300">
    <property type="entry name" value="GDXG_lipolytic_enzyme"/>
</dbReference>
<name>A0ABR3J4C9_9AGAR</name>
<proteinExistence type="predicted"/>
<sequence length="386" mass="43217">MKQRKLAWTYYQPLKGLYITARLLALLALVPSWTVYYTLFKRPRPSWTLKECVLVRLIHWIMPLNAHCGISPLKTSKAREVPQSELKESTFVWIEPADSKFVVGIAKDDKVLPQRIPGYVWPKGADIASETGLVGLWFHGGGYMMGNATESYEESNIPRLIQRHSKMKTILAVDYRLSSEDCHPAQLLDALSGYSCLVNTLGMDPARIVLLGACAGGHLVPLLMRYLYEEKVLPPPAAAMLFSPWLDMVIDFEIIKDQSRVRPNTEVDMLSSSHLANLLFLGHHSAEILGSPYLSANRTPSDGFKDYPPIFVSVGDAEAFKRECDELVDKLRKDGVDVTYDVQKDAAHDFWGALVVPNDAARARLAENVYQWLAELDGQARKVASA</sequence>
<dbReference type="PANTHER" id="PTHR48081:SF8">
    <property type="entry name" value="ALPHA_BETA HYDROLASE FOLD-3 DOMAIN-CONTAINING PROTEIN-RELATED"/>
    <property type="match status" value="1"/>
</dbReference>
<comment type="caution">
    <text evidence="4">The sequence shown here is derived from an EMBL/GenBank/DDBJ whole genome shotgun (WGS) entry which is preliminary data.</text>
</comment>
<dbReference type="InterPro" id="IPR029058">
    <property type="entry name" value="AB_hydrolase_fold"/>
</dbReference>
<feature type="domain" description="Alpha/beta hydrolase fold-3" evidence="3">
    <location>
        <begin position="136"/>
        <end position="351"/>
    </location>
</feature>
<dbReference type="Pfam" id="PF07859">
    <property type="entry name" value="Abhydrolase_3"/>
    <property type="match status" value="1"/>
</dbReference>
<accession>A0ABR3J4C9</accession>
<keyword evidence="2" id="KW-0812">Transmembrane</keyword>
<protein>
    <recommendedName>
        <fullName evidence="3">Alpha/beta hydrolase fold-3 domain-containing protein</fullName>
    </recommendedName>
</protein>
<evidence type="ECO:0000259" key="3">
    <source>
        <dbReference type="Pfam" id="PF07859"/>
    </source>
</evidence>
<keyword evidence="1" id="KW-0378">Hydrolase</keyword>
<dbReference type="EMBL" id="JASNQZ010000012">
    <property type="protein sequence ID" value="KAL0950276.1"/>
    <property type="molecule type" value="Genomic_DNA"/>
</dbReference>
<gene>
    <name evidence="4" type="ORF">HGRIS_010256</name>
</gene>
<organism evidence="4 5">
    <name type="scientific">Hohenbuehelia grisea</name>
    <dbReference type="NCBI Taxonomy" id="104357"/>
    <lineage>
        <taxon>Eukaryota</taxon>
        <taxon>Fungi</taxon>
        <taxon>Dikarya</taxon>
        <taxon>Basidiomycota</taxon>
        <taxon>Agaricomycotina</taxon>
        <taxon>Agaricomycetes</taxon>
        <taxon>Agaricomycetidae</taxon>
        <taxon>Agaricales</taxon>
        <taxon>Pleurotineae</taxon>
        <taxon>Pleurotaceae</taxon>
        <taxon>Hohenbuehelia</taxon>
    </lineage>
</organism>
<evidence type="ECO:0000313" key="4">
    <source>
        <dbReference type="EMBL" id="KAL0950276.1"/>
    </source>
</evidence>
<evidence type="ECO:0000256" key="1">
    <source>
        <dbReference type="ARBA" id="ARBA00022801"/>
    </source>
</evidence>
<dbReference type="PANTHER" id="PTHR48081">
    <property type="entry name" value="AB HYDROLASE SUPERFAMILY PROTEIN C4A8.06C"/>
    <property type="match status" value="1"/>
</dbReference>
<reference evidence="5" key="1">
    <citation type="submission" date="2024-06" db="EMBL/GenBank/DDBJ databases">
        <title>Multi-omics analyses provide insights into the biosynthesis of the anticancer antibiotic pleurotin in Hohenbuehelia grisea.</title>
        <authorList>
            <person name="Weaver J.A."/>
            <person name="Alberti F."/>
        </authorList>
    </citation>
    <scope>NUCLEOTIDE SEQUENCE [LARGE SCALE GENOMIC DNA]</scope>
    <source>
        <strain evidence="5">T-177</strain>
    </source>
</reference>
<dbReference type="Proteomes" id="UP001556367">
    <property type="component" value="Unassembled WGS sequence"/>
</dbReference>
<dbReference type="Gene3D" id="3.40.50.1820">
    <property type="entry name" value="alpha/beta hydrolase"/>
    <property type="match status" value="1"/>
</dbReference>
<dbReference type="InterPro" id="IPR013094">
    <property type="entry name" value="AB_hydrolase_3"/>
</dbReference>
<dbReference type="SUPFAM" id="SSF53474">
    <property type="entry name" value="alpha/beta-Hydrolases"/>
    <property type="match status" value="1"/>
</dbReference>
<keyword evidence="2" id="KW-1133">Transmembrane helix</keyword>